<dbReference type="SUPFAM" id="SSF53850">
    <property type="entry name" value="Periplasmic binding protein-like II"/>
    <property type="match status" value="1"/>
</dbReference>
<dbReference type="InterPro" id="IPR042100">
    <property type="entry name" value="Bug_dom1"/>
</dbReference>
<feature type="chain" id="PRO_5046960076" evidence="2">
    <location>
        <begin position="24"/>
        <end position="321"/>
    </location>
</feature>
<name>A0ABZ0PL92_9PROT</name>
<dbReference type="EMBL" id="CP137852">
    <property type="protein sequence ID" value="WPB86330.1"/>
    <property type="molecule type" value="Genomic_DNA"/>
</dbReference>
<dbReference type="Gene3D" id="3.40.190.10">
    <property type="entry name" value="Periplasmic binding protein-like II"/>
    <property type="match status" value="1"/>
</dbReference>
<dbReference type="Proteomes" id="UP001305521">
    <property type="component" value="Chromosome"/>
</dbReference>
<feature type="signal peptide" evidence="2">
    <location>
        <begin position="1"/>
        <end position="23"/>
    </location>
</feature>
<evidence type="ECO:0000313" key="3">
    <source>
        <dbReference type="EMBL" id="WPB86330.1"/>
    </source>
</evidence>
<evidence type="ECO:0000256" key="2">
    <source>
        <dbReference type="SAM" id="SignalP"/>
    </source>
</evidence>
<gene>
    <name evidence="3" type="ORF">R9Z33_05525</name>
</gene>
<dbReference type="Gene3D" id="3.40.190.150">
    <property type="entry name" value="Bordetella uptake gene, domain 1"/>
    <property type="match status" value="1"/>
</dbReference>
<evidence type="ECO:0000256" key="1">
    <source>
        <dbReference type="ARBA" id="ARBA00006987"/>
    </source>
</evidence>
<dbReference type="InterPro" id="IPR005064">
    <property type="entry name" value="BUG"/>
</dbReference>
<proteinExistence type="inferred from homology"/>
<reference evidence="3 4" key="1">
    <citation type="submission" date="2023-11" db="EMBL/GenBank/DDBJ databases">
        <title>Arctic aerobic anoxygenic photoheterotroph Sediminicoccus rosea KRV36 adapts its photosynthesis to long days of polar summer.</title>
        <authorList>
            <person name="Tomasch J."/>
            <person name="Kopejtka K."/>
            <person name="Bily T."/>
            <person name="Gardiner A.T."/>
            <person name="Gardian Z."/>
            <person name="Shivaramu S."/>
            <person name="Koblizek M."/>
            <person name="Engelhardt F."/>
            <person name="Kaftan D."/>
        </authorList>
    </citation>
    <scope>NUCLEOTIDE SEQUENCE [LARGE SCALE GENOMIC DNA]</scope>
    <source>
        <strain evidence="3 4">R-30</strain>
    </source>
</reference>
<evidence type="ECO:0000313" key="4">
    <source>
        <dbReference type="Proteomes" id="UP001305521"/>
    </source>
</evidence>
<dbReference type="Pfam" id="PF03401">
    <property type="entry name" value="TctC"/>
    <property type="match status" value="1"/>
</dbReference>
<comment type="similarity">
    <text evidence="1">Belongs to the UPF0065 (bug) family.</text>
</comment>
<dbReference type="RefSeq" id="WP_318650302.1">
    <property type="nucleotide sequence ID" value="NZ_CP137852.1"/>
</dbReference>
<accession>A0ABZ0PL92</accession>
<sequence length="321" mass="33445">MPRLRLAFLVLVAALAFPPLARAWPDRPVTIIVPFAPGNAADVITRLLAPVLGERWGQPVVVQNIPGASGGIGVERTVRAPADGHTLVMSGDAAVVVRVSMQPPLPYDPRRDLAPITLVARTPNLLVVPAQAAPRNLREFLAAARAARGGYNYGHAGPGTSVQIAAELLVQMSGVELNGVGYPSLPAVLQDLLAGRLELAFLPGVVAGPMLAEGRLRALGLSSPQRLAAFPEVRGIAELGFPGFDASAWFGLLAPAATPAPIIARIHADVRAALDMPAMRARLDGLGATLVANAPQEFAALIAAEIPRMAEVLRRAGITAP</sequence>
<organism evidence="3 4">
    <name type="scientific">Sediminicoccus rosea</name>
    <dbReference type="NCBI Taxonomy" id="1225128"/>
    <lineage>
        <taxon>Bacteria</taxon>
        <taxon>Pseudomonadati</taxon>
        <taxon>Pseudomonadota</taxon>
        <taxon>Alphaproteobacteria</taxon>
        <taxon>Acetobacterales</taxon>
        <taxon>Roseomonadaceae</taxon>
        <taxon>Sediminicoccus</taxon>
    </lineage>
</organism>
<keyword evidence="2" id="KW-0732">Signal</keyword>
<dbReference type="PANTHER" id="PTHR42928">
    <property type="entry name" value="TRICARBOXYLATE-BINDING PROTEIN"/>
    <property type="match status" value="1"/>
</dbReference>
<dbReference type="PANTHER" id="PTHR42928:SF5">
    <property type="entry name" value="BLR1237 PROTEIN"/>
    <property type="match status" value="1"/>
</dbReference>
<protein>
    <submittedName>
        <fullName evidence="3">Tripartite tricarboxylate transporter substrate-binding protein</fullName>
    </submittedName>
</protein>
<dbReference type="PIRSF" id="PIRSF017082">
    <property type="entry name" value="YflP"/>
    <property type="match status" value="1"/>
</dbReference>
<keyword evidence="4" id="KW-1185">Reference proteome</keyword>